<sequence length="177" mass="20126">MLTEFTAFLEKSDQFMWDWYQKVDQGSRDSRFVQFLVWRAKKTGEPTLAEIPEIFGKVQSEPEDNGVKRITDKQLANANEVMNSDERIDQFLTARFDPGLDSCPYDVRQERACFQNLLSSGKLGAVLDQIAALEKEKLSCSKTVGPACVAIIRLGKRSAGQDFQKLAEYARKHAKRQ</sequence>
<dbReference type="EMBL" id="CDHK01000002">
    <property type="protein sequence ID" value="CEJ56737.1"/>
    <property type="molecule type" value="Genomic_DNA"/>
</dbReference>
<evidence type="ECO:0000313" key="2">
    <source>
        <dbReference type="Proteomes" id="UP000042958"/>
    </source>
</evidence>
<dbReference type="AlphaFoldDB" id="A0A0F7TP28"/>
<proteinExistence type="predicted"/>
<dbReference type="OrthoDB" id="5071731at2759"/>
<protein>
    <submittedName>
        <fullName evidence="1">Uncharacterized protein</fullName>
    </submittedName>
</protein>
<evidence type="ECO:0000313" key="1">
    <source>
        <dbReference type="EMBL" id="CEJ56737.1"/>
    </source>
</evidence>
<name>A0A0F7TP28_PENBI</name>
<organism evidence="1 2">
    <name type="scientific">Penicillium brasilianum</name>
    <dbReference type="NCBI Taxonomy" id="104259"/>
    <lineage>
        <taxon>Eukaryota</taxon>
        <taxon>Fungi</taxon>
        <taxon>Dikarya</taxon>
        <taxon>Ascomycota</taxon>
        <taxon>Pezizomycotina</taxon>
        <taxon>Eurotiomycetes</taxon>
        <taxon>Eurotiomycetidae</taxon>
        <taxon>Eurotiales</taxon>
        <taxon>Aspergillaceae</taxon>
        <taxon>Penicillium</taxon>
    </lineage>
</organism>
<accession>A0A0F7TP28</accession>
<keyword evidence="2" id="KW-1185">Reference proteome</keyword>
<dbReference type="Proteomes" id="UP000042958">
    <property type="component" value="Unassembled WGS sequence"/>
</dbReference>
<reference evidence="2" key="1">
    <citation type="journal article" date="2015" name="Genome Announc.">
        <title>Draft genome sequence of the fungus Penicillium brasilianum MG11.</title>
        <authorList>
            <person name="Horn F."/>
            <person name="Linde J."/>
            <person name="Mattern D.J."/>
            <person name="Walther G."/>
            <person name="Guthke R."/>
            <person name="Brakhage A.A."/>
            <person name="Valiante V."/>
        </authorList>
    </citation>
    <scope>NUCLEOTIDE SEQUENCE [LARGE SCALE GENOMIC DNA]</scope>
    <source>
        <strain evidence="2">MG11</strain>
    </source>
</reference>
<gene>
    <name evidence="1" type="ORF">PMG11_02935</name>
</gene>